<dbReference type="GO" id="GO:0016020">
    <property type="term" value="C:membrane"/>
    <property type="evidence" value="ECO:0007669"/>
    <property type="project" value="UniProtKB-SubCell"/>
</dbReference>
<dbReference type="Pfam" id="PF03311">
    <property type="entry name" value="Cornichon"/>
    <property type="match status" value="1"/>
</dbReference>
<dbReference type="EMBL" id="MTKT01004293">
    <property type="protein sequence ID" value="OWM71882.1"/>
    <property type="molecule type" value="Genomic_DNA"/>
</dbReference>
<organism evidence="7 8">
    <name type="scientific">Punica granatum</name>
    <name type="common">Pomegranate</name>
    <dbReference type="NCBI Taxonomy" id="22663"/>
    <lineage>
        <taxon>Eukaryota</taxon>
        <taxon>Viridiplantae</taxon>
        <taxon>Streptophyta</taxon>
        <taxon>Embryophyta</taxon>
        <taxon>Tracheophyta</taxon>
        <taxon>Spermatophyta</taxon>
        <taxon>Magnoliopsida</taxon>
        <taxon>eudicotyledons</taxon>
        <taxon>Gunneridae</taxon>
        <taxon>Pentapetalae</taxon>
        <taxon>rosids</taxon>
        <taxon>malvids</taxon>
        <taxon>Myrtales</taxon>
        <taxon>Lythraceae</taxon>
        <taxon>Punica</taxon>
    </lineage>
</organism>
<proteinExistence type="inferred from homology"/>
<accession>A0A218WIN7</accession>
<keyword evidence="5 6" id="KW-0472">Membrane</keyword>
<dbReference type="GO" id="GO:0016192">
    <property type="term" value="P:vesicle-mediated transport"/>
    <property type="evidence" value="ECO:0007669"/>
    <property type="project" value="InterPro"/>
</dbReference>
<dbReference type="PANTHER" id="PTHR12290">
    <property type="entry name" value="CORNICHON-RELATED"/>
    <property type="match status" value="1"/>
</dbReference>
<gene>
    <name evidence="7" type="ORF">CDL15_Pgr017765</name>
</gene>
<dbReference type="SMART" id="SM01398">
    <property type="entry name" value="Cornichon"/>
    <property type="match status" value="1"/>
</dbReference>
<evidence type="ECO:0000256" key="1">
    <source>
        <dbReference type="ARBA" id="ARBA00004141"/>
    </source>
</evidence>
<protein>
    <recommendedName>
        <fullName evidence="9">Protein cornichon homolog 4-like</fullName>
    </recommendedName>
</protein>
<dbReference type="InterPro" id="IPR003377">
    <property type="entry name" value="Cornichon"/>
</dbReference>
<reference evidence="8" key="1">
    <citation type="journal article" date="2017" name="Plant J.">
        <title>The pomegranate (Punica granatum L.) genome and the genomics of punicalagin biosynthesis.</title>
        <authorList>
            <person name="Qin G."/>
            <person name="Xu C."/>
            <person name="Ming R."/>
            <person name="Tang H."/>
            <person name="Guyot R."/>
            <person name="Kramer E.M."/>
            <person name="Hu Y."/>
            <person name="Yi X."/>
            <person name="Qi Y."/>
            <person name="Xu X."/>
            <person name="Gao Z."/>
            <person name="Pan H."/>
            <person name="Jian J."/>
            <person name="Tian Y."/>
            <person name="Yue Z."/>
            <person name="Xu Y."/>
        </authorList>
    </citation>
    <scope>NUCLEOTIDE SEQUENCE [LARGE SCALE GENOMIC DNA]</scope>
    <source>
        <strain evidence="8">cv. Dabenzi</strain>
    </source>
</reference>
<feature type="transmembrane region" description="Helical" evidence="6">
    <location>
        <begin position="120"/>
        <end position="148"/>
    </location>
</feature>
<comment type="caution">
    <text evidence="7">The sequence shown here is derived from an EMBL/GenBank/DDBJ whole genome shotgun (WGS) entry which is preliminary data.</text>
</comment>
<feature type="transmembrane region" description="Helical" evidence="6">
    <location>
        <begin position="177"/>
        <end position="196"/>
    </location>
</feature>
<sequence length="198" mass="23355">MGDLYAWLVSFFFIVALLVIIVWQVKPPRTLAFSYCLLVRRERRGTLFYIVCDVEAQSSVMEAESLVLSPFMKFSGGGQDKDGTLDLLLLHLMCLADLEFDYINPYDSSSRINRVIMPEFLVQGVLCFFYLVTGHWAMALLSVPYLYYNVDLYMRRQHLVDVTEIYNMLKWEKKQRLFKLAYLILLLFLTIFWYSYQP</sequence>
<evidence type="ECO:0000256" key="2">
    <source>
        <dbReference type="ARBA" id="ARBA00010095"/>
    </source>
</evidence>
<name>A0A218WIN7_PUNGR</name>
<evidence type="ECO:0000256" key="6">
    <source>
        <dbReference type="SAM" id="Phobius"/>
    </source>
</evidence>
<evidence type="ECO:0000256" key="4">
    <source>
        <dbReference type="ARBA" id="ARBA00022989"/>
    </source>
</evidence>
<evidence type="ECO:0000256" key="3">
    <source>
        <dbReference type="ARBA" id="ARBA00022692"/>
    </source>
</evidence>
<dbReference type="Proteomes" id="UP000197138">
    <property type="component" value="Unassembled WGS sequence"/>
</dbReference>
<evidence type="ECO:0000256" key="5">
    <source>
        <dbReference type="ARBA" id="ARBA00023136"/>
    </source>
</evidence>
<evidence type="ECO:0000313" key="7">
    <source>
        <dbReference type="EMBL" id="OWM71882.1"/>
    </source>
</evidence>
<keyword evidence="3 6" id="KW-0812">Transmembrane</keyword>
<evidence type="ECO:0008006" key="9">
    <source>
        <dbReference type="Google" id="ProtNLM"/>
    </source>
</evidence>
<comment type="similarity">
    <text evidence="2">Belongs to the cornichon family.</text>
</comment>
<evidence type="ECO:0000313" key="8">
    <source>
        <dbReference type="Proteomes" id="UP000197138"/>
    </source>
</evidence>
<comment type="subcellular location">
    <subcellularLocation>
        <location evidence="1">Membrane</location>
        <topology evidence="1">Multi-pass membrane protein</topology>
    </subcellularLocation>
</comment>
<dbReference type="AlphaFoldDB" id="A0A218WIN7"/>
<keyword evidence="4 6" id="KW-1133">Transmembrane helix</keyword>
<feature type="transmembrane region" description="Helical" evidence="6">
    <location>
        <begin position="6"/>
        <end position="25"/>
    </location>
</feature>